<feature type="chain" id="PRO_5013307810" evidence="1">
    <location>
        <begin position="22"/>
        <end position="106"/>
    </location>
</feature>
<organism evidence="2">
    <name type="scientific">Juglanconis sp</name>
    <dbReference type="NCBI Taxonomy" id="2041886"/>
    <lineage>
        <taxon>Eukaryota</taxon>
        <taxon>Fungi</taxon>
        <taxon>Dikarya</taxon>
        <taxon>Ascomycota</taxon>
        <taxon>Pezizomycotina</taxon>
        <taxon>Sordariomycetes</taxon>
        <taxon>Sordariomycetidae</taxon>
        <taxon>Diaporthales</taxon>
        <taxon>Juglanconidaceae</taxon>
        <taxon>Juglanconis</taxon>
    </lineage>
</organism>
<proteinExistence type="predicted"/>
<gene>
    <name evidence="2" type="primary">orf106</name>
</gene>
<protein>
    <submittedName>
        <fullName evidence="2">Uncharacterized protein</fullName>
    </submittedName>
</protein>
<feature type="signal peptide" evidence="1">
    <location>
        <begin position="1"/>
        <end position="21"/>
    </location>
</feature>
<sequence>MWYFQLIIGLTISLCMWILNGDIPLDQAALNGLAGCVDFLFWFIQRVINPAYLDDNARAILIPVLEFLRDIIREVASLLPPGHELIASIFRLSEAIANFLFDIGVR</sequence>
<evidence type="ECO:0000256" key="1">
    <source>
        <dbReference type="SAM" id="SignalP"/>
    </source>
</evidence>
<name>A0A291LIG9_9PEZI</name>
<keyword evidence="1" id="KW-0732">Signal</keyword>
<dbReference type="AlphaFoldDB" id="A0A291LIG9"/>
<evidence type="ECO:0000313" key="2">
    <source>
        <dbReference type="EMBL" id="ATI20324.1"/>
    </source>
</evidence>
<dbReference type="EMBL" id="KY575055">
    <property type="protein sequence ID" value="ATI20324.1"/>
    <property type="molecule type" value="Genomic_DNA"/>
</dbReference>
<accession>A0A291LIG9</accession>
<keyword evidence="2" id="KW-0496">Mitochondrion</keyword>
<reference evidence="2" key="1">
    <citation type="submission" date="2017-02" db="EMBL/GenBank/DDBJ databases">
        <title>Fungal Comparative Genomics of Melanconis species and Ophiognomonia clavigignenti-juglandacearum at Different Phylogenetic Distances.</title>
        <authorList>
            <person name="Demers J.E."/>
            <person name="Castlebury L.A."/>
        </authorList>
    </citation>
    <scope>NUCLEOTIDE SEQUENCE</scope>
    <source>
        <strain evidence="2">DMW523</strain>
    </source>
</reference>
<geneLocation type="mitochondrion" evidence="2"/>